<organism evidence="2 3">
    <name type="scientific">Deinococcus peraridilitoris (strain DSM 19664 / LMG 22246 / CIP 109416 / KR-200)</name>
    <dbReference type="NCBI Taxonomy" id="937777"/>
    <lineage>
        <taxon>Bacteria</taxon>
        <taxon>Thermotogati</taxon>
        <taxon>Deinococcota</taxon>
        <taxon>Deinococci</taxon>
        <taxon>Deinococcales</taxon>
        <taxon>Deinococcaceae</taxon>
        <taxon>Deinococcus</taxon>
    </lineage>
</organism>
<proteinExistence type="predicted"/>
<dbReference type="Proteomes" id="UP000010467">
    <property type="component" value="Chromosome"/>
</dbReference>
<evidence type="ECO:0000313" key="2">
    <source>
        <dbReference type="EMBL" id="AFZ65663.1"/>
    </source>
</evidence>
<dbReference type="EMBL" id="CP003382">
    <property type="protein sequence ID" value="AFZ65663.1"/>
    <property type="molecule type" value="Genomic_DNA"/>
</dbReference>
<dbReference type="KEGG" id="dpd:Deipe_0054"/>
<dbReference type="RefSeq" id="WP_015233974.1">
    <property type="nucleotide sequence ID" value="NC_019793.1"/>
</dbReference>
<feature type="region of interest" description="Disordered" evidence="1">
    <location>
        <begin position="124"/>
        <end position="148"/>
    </location>
</feature>
<protein>
    <submittedName>
        <fullName evidence="2">Uncharacterized protein</fullName>
    </submittedName>
</protein>
<evidence type="ECO:0000256" key="1">
    <source>
        <dbReference type="SAM" id="MobiDB-lite"/>
    </source>
</evidence>
<name>K9ZVN0_DEIPD</name>
<keyword evidence="3" id="KW-1185">Reference proteome</keyword>
<dbReference type="STRING" id="937777.Deipe_0054"/>
<accession>K9ZVN0</accession>
<feature type="compositionally biased region" description="Polar residues" evidence="1">
    <location>
        <begin position="129"/>
        <end position="148"/>
    </location>
</feature>
<sequence>MTNVQHLHLLLEAVERLIPGTHPRLNGPAAQHDLIQLEELIGAPLPADVRAIYEVNDGEADNFVPGIIFNLKFLPVREVQRLVREFRELRKSGIHPTEDVPDDQRLKTQFPSVTLASGYRMKKRKFSTGGVSPSGRSPRTVRTSQYKPSTSWAIPRASCKPCVRNDRRWTMITRHVNSGAEGH</sequence>
<evidence type="ECO:0000313" key="3">
    <source>
        <dbReference type="Proteomes" id="UP000010467"/>
    </source>
</evidence>
<reference evidence="3" key="1">
    <citation type="submission" date="2012-03" db="EMBL/GenBank/DDBJ databases">
        <title>Complete sequence of chromosome of Deinococcus peraridilitoris DSM 19664.</title>
        <authorList>
            <person name="Lucas S."/>
            <person name="Copeland A."/>
            <person name="Lapidus A."/>
            <person name="Glavina del Rio T."/>
            <person name="Dalin E."/>
            <person name="Tice H."/>
            <person name="Bruce D."/>
            <person name="Goodwin L."/>
            <person name="Pitluck S."/>
            <person name="Peters L."/>
            <person name="Mikhailova N."/>
            <person name="Lu M."/>
            <person name="Kyrpides N."/>
            <person name="Mavromatis K."/>
            <person name="Ivanova N."/>
            <person name="Brettin T."/>
            <person name="Detter J.C."/>
            <person name="Han C."/>
            <person name="Larimer F."/>
            <person name="Land M."/>
            <person name="Hauser L."/>
            <person name="Markowitz V."/>
            <person name="Cheng J.-F."/>
            <person name="Hugenholtz P."/>
            <person name="Woyke T."/>
            <person name="Wu D."/>
            <person name="Pukall R."/>
            <person name="Steenblock K."/>
            <person name="Brambilla E."/>
            <person name="Klenk H.-P."/>
            <person name="Eisen J.A."/>
        </authorList>
    </citation>
    <scope>NUCLEOTIDE SEQUENCE [LARGE SCALE GENOMIC DNA]</scope>
    <source>
        <strain evidence="3">DSM 19664 / LMG 22246 / CIP 109416 / KR-200</strain>
    </source>
</reference>
<dbReference type="AlphaFoldDB" id="K9ZVN0"/>
<gene>
    <name evidence="2" type="ordered locus">Deipe_0054</name>
</gene>
<dbReference type="HOGENOM" id="CLU_1472902_0_0_0"/>